<reference evidence="1" key="1">
    <citation type="submission" date="2021-01" db="EMBL/GenBank/DDBJ databases">
        <title>Whole genome shotgun sequence of Verrucosispora sediminis NBRC 107745.</title>
        <authorList>
            <person name="Komaki H."/>
            <person name="Tamura T."/>
        </authorList>
    </citation>
    <scope>NUCLEOTIDE SEQUENCE</scope>
    <source>
        <strain evidence="1">NBRC 107745</strain>
    </source>
</reference>
<protein>
    <submittedName>
        <fullName evidence="1">Uncharacterized protein</fullName>
    </submittedName>
</protein>
<name>A0A9W5XJQ0_9ACTN</name>
<proteinExistence type="predicted"/>
<sequence>MCPVCVPLGVGLLDDNPDHLAAGEAVRQLGMEYPVRWPDRRWWDPAGLLVGQLAVTGR</sequence>
<dbReference type="RefSeq" id="WP_170863292.1">
    <property type="nucleotide sequence ID" value="NZ_BOPD01000013.1"/>
</dbReference>
<gene>
    <name evidence="1" type="ORF">Vse01_22700</name>
</gene>
<keyword evidence="2" id="KW-1185">Reference proteome</keyword>
<dbReference type="Proteomes" id="UP000607311">
    <property type="component" value="Unassembled WGS sequence"/>
</dbReference>
<dbReference type="AlphaFoldDB" id="A0A9W5XJQ0"/>
<organism evidence="1 2">
    <name type="scientific">Micromonospora sediminimaris</name>
    <dbReference type="NCBI Taxonomy" id="547162"/>
    <lineage>
        <taxon>Bacteria</taxon>
        <taxon>Bacillati</taxon>
        <taxon>Actinomycetota</taxon>
        <taxon>Actinomycetes</taxon>
        <taxon>Micromonosporales</taxon>
        <taxon>Micromonosporaceae</taxon>
        <taxon>Micromonospora</taxon>
    </lineage>
</organism>
<comment type="caution">
    <text evidence="1">The sequence shown here is derived from an EMBL/GenBank/DDBJ whole genome shotgun (WGS) entry which is preliminary data.</text>
</comment>
<evidence type="ECO:0000313" key="1">
    <source>
        <dbReference type="EMBL" id="GIJ33122.1"/>
    </source>
</evidence>
<dbReference type="EMBL" id="BOPD01000013">
    <property type="protein sequence ID" value="GIJ33122.1"/>
    <property type="molecule type" value="Genomic_DNA"/>
</dbReference>
<evidence type="ECO:0000313" key="2">
    <source>
        <dbReference type="Proteomes" id="UP000607311"/>
    </source>
</evidence>
<accession>A0A9W5XJQ0</accession>